<sequence>MARLEEVFGIATKPVLSYIERSDVDGSFVDAVGSDHHILIYGASKQGKTALRQKHVDEAKCEIYRCSPKTTPESIYQHILRKAGIQIESSEQINVSSKLGGKASWSIKAKVPVFGEAKVGTEVGGEQETSRIGTSEFVDVDLSDAQVVASMLDAANFDKFVVLENFHYLRKDIQRLLSFDLKTFHEMSLRFIILGVWRESNHLLVLNPDLQDRVAEVAVEPWEHSDFGKVIDVGQEHLNVVIPEKARHVFMANSYGNVGMVQEFLRTYCKLNGVNETSIVQRDLESTYTIDETLAKKAEDQRGRLLTVLESISGKSRADRREGGGEPLTLPYYLVKVLLSVPFSELTSGITRGHLLEKIREIHRRPDKEMIRISDVAHLLKRLPALQDESASPFLFYDSNSQRLRITDAGLLFALAKVDRAELSEEILDPLERFDDDDDDSPTQTEFFFEDEQE</sequence>
<dbReference type="Gene3D" id="3.40.50.300">
    <property type="entry name" value="P-loop containing nucleotide triphosphate hydrolases"/>
    <property type="match status" value="1"/>
</dbReference>
<evidence type="ECO:0008006" key="4">
    <source>
        <dbReference type="Google" id="ProtNLM"/>
    </source>
</evidence>
<organism evidence="2 3">
    <name type="scientific">Planctopirus ephydatiae</name>
    <dbReference type="NCBI Taxonomy" id="2528019"/>
    <lineage>
        <taxon>Bacteria</taxon>
        <taxon>Pseudomonadati</taxon>
        <taxon>Planctomycetota</taxon>
        <taxon>Planctomycetia</taxon>
        <taxon>Planctomycetales</taxon>
        <taxon>Planctomycetaceae</taxon>
        <taxon>Planctopirus</taxon>
    </lineage>
</organism>
<feature type="region of interest" description="Disordered" evidence="1">
    <location>
        <begin position="431"/>
        <end position="454"/>
    </location>
</feature>
<dbReference type="KEGG" id="peh:Spb1_10670"/>
<dbReference type="EMBL" id="CP036299">
    <property type="protein sequence ID" value="QDV29191.1"/>
    <property type="molecule type" value="Genomic_DNA"/>
</dbReference>
<feature type="compositionally biased region" description="Acidic residues" evidence="1">
    <location>
        <begin position="431"/>
        <end position="441"/>
    </location>
</feature>
<reference evidence="2 3" key="1">
    <citation type="submission" date="2019-02" db="EMBL/GenBank/DDBJ databases">
        <title>Deep-cultivation of Planctomycetes and their phenomic and genomic characterization uncovers novel biology.</title>
        <authorList>
            <person name="Wiegand S."/>
            <person name="Jogler M."/>
            <person name="Boedeker C."/>
            <person name="Pinto D."/>
            <person name="Vollmers J."/>
            <person name="Rivas-Marin E."/>
            <person name="Kohn T."/>
            <person name="Peeters S.H."/>
            <person name="Heuer A."/>
            <person name="Rast P."/>
            <person name="Oberbeckmann S."/>
            <person name="Bunk B."/>
            <person name="Jeske O."/>
            <person name="Meyerdierks A."/>
            <person name="Storesund J.E."/>
            <person name="Kallscheuer N."/>
            <person name="Luecker S."/>
            <person name="Lage O.M."/>
            <person name="Pohl T."/>
            <person name="Merkel B.J."/>
            <person name="Hornburger P."/>
            <person name="Mueller R.-W."/>
            <person name="Bruemmer F."/>
            <person name="Labrenz M."/>
            <person name="Spormann A.M."/>
            <person name="Op den Camp H."/>
            <person name="Overmann J."/>
            <person name="Amann R."/>
            <person name="Jetten M.S.M."/>
            <person name="Mascher T."/>
            <person name="Medema M.H."/>
            <person name="Devos D.P."/>
            <person name="Kaster A.-K."/>
            <person name="Ovreas L."/>
            <person name="Rohde M."/>
            <person name="Galperin M.Y."/>
            <person name="Jogler C."/>
        </authorList>
    </citation>
    <scope>NUCLEOTIDE SEQUENCE [LARGE SCALE GENOMIC DNA]</scope>
    <source>
        <strain evidence="2 3">Spb1</strain>
    </source>
</reference>
<dbReference type="AlphaFoldDB" id="A0A518GL67"/>
<protein>
    <recommendedName>
        <fullName evidence="4">Archaeal ATPase</fullName>
    </recommendedName>
</protein>
<proteinExistence type="predicted"/>
<evidence type="ECO:0000313" key="3">
    <source>
        <dbReference type="Proteomes" id="UP000315349"/>
    </source>
</evidence>
<accession>A0A518GL67</accession>
<dbReference type="SUPFAM" id="SSF52540">
    <property type="entry name" value="P-loop containing nucleoside triphosphate hydrolases"/>
    <property type="match status" value="1"/>
</dbReference>
<dbReference type="Proteomes" id="UP000315349">
    <property type="component" value="Chromosome"/>
</dbReference>
<gene>
    <name evidence="2" type="ORF">Spb1_10670</name>
</gene>
<evidence type="ECO:0000313" key="2">
    <source>
        <dbReference type="EMBL" id="QDV29191.1"/>
    </source>
</evidence>
<evidence type="ECO:0000256" key="1">
    <source>
        <dbReference type="SAM" id="MobiDB-lite"/>
    </source>
</evidence>
<name>A0A518GL67_9PLAN</name>
<dbReference type="OrthoDB" id="2531964at2"/>
<keyword evidence="3" id="KW-1185">Reference proteome</keyword>
<dbReference type="RefSeq" id="WP_145296715.1">
    <property type="nucleotide sequence ID" value="NZ_CP036299.1"/>
</dbReference>
<dbReference type="InterPro" id="IPR027417">
    <property type="entry name" value="P-loop_NTPase"/>
</dbReference>